<protein>
    <recommendedName>
        <fullName evidence="3">DUF1652 domain-containing protein</fullName>
    </recommendedName>
</protein>
<accession>S6AR44</accession>
<reference evidence="1 2" key="1">
    <citation type="journal article" date="2013" name="Genome Announc.">
        <title>Complete Genome Sequence of the Carbazole Degrader Pseudomonas resinovorans Strain CA10 (NBRC 106553).</title>
        <authorList>
            <person name="Shintani M."/>
            <person name="Hosoyama A."/>
            <person name="Ohji S."/>
            <person name="Tsuchikane K."/>
            <person name="Takarada H."/>
            <person name="Yamazoe A."/>
            <person name="Fujita N."/>
            <person name="Nojiri H."/>
        </authorList>
    </citation>
    <scope>NUCLEOTIDE SEQUENCE [LARGE SCALE GENOMIC DNA]</scope>
    <source>
        <strain evidence="1 2">NBRC 106553</strain>
    </source>
</reference>
<organism evidence="1 2">
    <name type="scientific">Metapseudomonas resinovorans NBRC 106553</name>
    <dbReference type="NCBI Taxonomy" id="1245471"/>
    <lineage>
        <taxon>Bacteria</taxon>
        <taxon>Pseudomonadati</taxon>
        <taxon>Pseudomonadota</taxon>
        <taxon>Gammaproteobacteria</taxon>
        <taxon>Pseudomonadales</taxon>
        <taxon>Pseudomonadaceae</taxon>
        <taxon>Metapseudomonas</taxon>
    </lineage>
</organism>
<dbReference type="Proteomes" id="UP000015503">
    <property type="component" value="Chromosome"/>
</dbReference>
<name>S6AR44_METRE</name>
<dbReference type="OrthoDB" id="6991805at2"/>
<gene>
    <name evidence="1" type="ORF">PCA10_25860</name>
</gene>
<dbReference type="PATRIC" id="fig|1245471.3.peg.2616"/>
<dbReference type="RefSeq" id="WP_016492512.1">
    <property type="nucleotide sequence ID" value="NC_021499.1"/>
</dbReference>
<evidence type="ECO:0000313" key="2">
    <source>
        <dbReference type="Proteomes" id="UP000015503"/>
    </source>
</evidence>
<evidence type="ECO:0000313" key="1">
    <source>
        <dbReference type="EMBL" id="BAN48318.1"/>
    </source>
</evidence>
<dbReference type="AlphaFoldDB" id="S6AR44"/>
<dbReference type="KEGG" id="pre:PCA10_25860"/>
<sequence length="88" mass="9703">MKRRLQQRLQAEVSEALPGFVVTCEFATDRSIDISLSNQATHEALRITGVQLGALLGPGAFDEMVDQLMFEIRAVTGADRIEKVRDGN</sequence>
<evidence type="ECO:0008006" key="3">
    <source>
        <dbReference type="Google" id="ProtNLM"/>
    </source>
</evidence>
<dbReference type="EMBL" id="AP013068">
    <property type="protein sequence ID" value="BAN48318.1"/>
    <property type="molecule type" value="Genomic_DNA"/>
</dbReference>
<keyword evidence="2" id="KW-1185">Reference proteome</keyword>
<proteinExistence type="predicted"/>
<dbReference type="HOGENOM" id="CLU_2466669_0_0_6"/>